<keyword evidence="1 2" id="KW-0862">Zinc</keyword>
<keyword evidence="1 2" id="KW-0479">Metal-binding</keyword>
<name>A0A3P7MK05_CYLGO</name>
<evidence type="ECO:0000313" key="4">
    <source>
        <dbReference type="EMBL" id="VDN23923.1"/>
    </source>
</evidence>
<dbReference type="PRINTS" id="PR00480">
    <property type="entry name" value="ASTACIN"/>
</dbReference>
<evidence type="ECO:0000259" key="3">
    <source>
        <dbReference type="PROSITE" id="PS51864"/>
    </source>
</evidence>
<feature type="active site" evidence="1">
    <location>
        <position position="4"/>
    </location>
</feature>
<organism evidence="4 5">
    <name type="scientific">Cylicostephanus goldi</name>
    <name type="common">Nematode worm</name>
    <dbReference type="NCBI Taxonomy" id="71465"/>
    <lineage>
        <taxon>Eukaryota</taxon>
        <taxon>Metazoa</taxon>
        <taxon>Ecdysozoa</taxon>
        <taxon>Nematoda</taxon>
        <taxon>Chromadorea</taxon>
        <taxon>Rhabditida</taxon>
        <taxon>Rhabditina</taxon>
        <taxon>Rhabditomorpha</taxon>
        <taxon>Strongyloidea</taxon>
        <taxon>Strongylidae</taxon>
        <taxon>Cylicostephanus</taxon>
    </lineage>
</organism>
<dbReference type="AlphaFoldDB" id="A0A3P7MK05"/>
<dbReference type="PANTHER" id="PTHR10127:SF793">
    <property type="entry name" value="ZINC METALLOPROTEINASE NAS-31"/>
    <property type="match status" value="1"/>
</dbReference>
<reference evidence="4 5" key="1">
    <citation type="submission" date="2018-11" db="EMBL/GenBank/DDBJ databases">
        <authorList>
            <consortium name="Pathogen Informatics"/>
        </authorList>
    </citation>
    <scope>NUCLEOTIDE SEQUENCE [LARGE SCALE GENOMIC DNA]</scope>
</reference>
<dbReference type="Proteomes" id="UP000271889">
    <property type="component" value="Unassembled WGS sequence"/>
</dbReference>
<dbReference type="InterPro" id="IPR024079">
    <property type="entry name" value="MetalloPept_cat_dom_sf"/>
</dbReference>
<dbReference type="Pfam" id="PF01400">
    <property type="entry name" value="Astacin"/>
    <property type="match status" value="1"/>
</dbReference>
<evidence type="ECO:0000256" key="1">
    <source>
        <dbReference type="PROSITE-ProRule" id="PRU01211"/>
    </source>
</evidence>
<evidence type="ECO:0000313" key="5">
    <source>
        <dbReference type="Proteomes" id="UP000271889"/>
    </source>
</evidence>
<keyword evidence="1 2" id="KW-0482">Metalloprotease</keyword>
<gene>
    <name evidence="4" type="ORF">CGOC_LOCUS9704</name>
</gene>
<keyword evidence="5" id="KW-1185">Reference proteome</keyword>
<dbReference type="EC" id="3.4.24.-" evidence="2"/>
<dbReference type="Gene3D" id="3.40.390.10">
    <property type="entry name" value="Collagenase (Catalytic Domain)"/>
    <property type="match status" value="1"/>
</dbReference>
<feature type="binding site" evidence="1">
    <location>
        <position position="7"/>
    </location>
    <ligand>
        <name>Zn(2+)</name>
        <dbReference type="ChEBI" id="CHEBI:29105"/>
        <note>catalytic</note>
    </ligand>
</feature>
<feature type="binding site" evidence="1">
    <location>
        <position position="13"/>
    </location>
    <ligand>
        <name>Zn(2+)</name>
        <dbReference type="ChEBI" id="CHEBI:29105"/>
        <note>catalytic</note>
    </ligand>
</feature>
<dbReference type="InterPro" id="IPR001506">
    <property type="entry name" value="Peptidase_M12A"/>
</dbReference>
<dbReference type="EMBL" id="UYRV01107985">
    <property type="protein sequence ID" value="VDN23923.1"/>
    <property type="molecule type" value="Genomic_DNA"/>
</dbReference>
<protein>
    <recommendedName>
        <fullName evidence="2">Metalloendopeptidase</fullName>
        <ecNumber evidence="2">3.4.24.-</ecNumber>
    </recommendedName>
</protein>
<dbReference type="PANTHER" id="PTHR10127">
    <property type="entry name" value="DISCOIDIN, CUB, EGF, LAMININ , AND ZINC METALLOPROTEASE DOMAIN CONTAINING"/>
    <property type="match status" value="1"/>
</dbReference>
<keyword evidence="1 2" id="KW-0378">Hydrolase</keyword>
<keyword evidence="1 2" id="KW-0645">Protease</keyword>
<accession>A0A3P7MK05</accession>
<dbReference type="GO" id="GO:0004222">
    <property type="term" value="F:metalloendopeptidase activity"/>
    <property type="evidence" value="ECO:0007669"/>
    <property type="project" value="UniProtKB-UniRule"/>
</dbReference>
<feature type="domain" description="Peptidase M12A" evidence="3">
    <location>
        <begin position="1"/>
        <end position="106"/>
    </location>
</feature>
<dbReference type="SUPFAM" id="SSF55486">
    <property type="entry name" value="Metalloproteases ('zincins'), catalytic domain"/>
    <property type="match status" value="1"/>
</dbReference>
<dbReference type="GO" id="GO:0006508">
    <property type="term" value="P:proteolysis"/>
    <property type="evidence" value="ECO:0007669"/>
    <property type="project" value="UniProtKB-KW"/>
</dbReference>
<comment type="caution">
    <text evidence="1">Lacks conserved residue(s) required for the propagation of feature annotation.</text>
</comment>
<feature type="binding site" evidence="1">
    <location>
        <position position="3"/>
    </location>
    <ligand>
        <name>Zn(2+)</name>
        <dbReference type="ChEBI" id="CHEBI:29105"/>
        <note>catalytic</note>
    </ligand>
</feature>
<dbReference type="PROSITE" id="PS51864">
    <property type="entry name" value="ASTACIN"/>
    <property type="match status" value="1"/>
</dbReference>
<sequence>MAHELAHALGLFHVQSRYDRDRYVLINMGNPSLLKSDFNKETTVTSTHYDIPYDYGSVMHYSSTAFAISNTQPSIVPMDKDYMDTMGSPFVSFYDVLLMNKHYGCLATTKAETLEMSLGSKGIAALAVHEKCHFWITPQGKGRRIQVKLNDVYSQWVGDGCTAGGVEIKPQVDQRLTGYRYCRFSSIGKAFVSTNEAVPVVIYRDRGLVQVAIVYQMI</sequence>
<comment type="cofactor">
    <cofactor evidence="1 2">
        <name>Zn(2+)</name>
        <dbReference type="ChEBI" id="CHEBI:29105"/>
    </cofactor>
    <text evidence="1 2">Binds 1 zinc ion per subunit.</text>
</comment>
<evidence type="ECO:0000256" key="2">
    <source>
        <dbReference type="RuleBase" id="RU361183"/>
    </source>
</evidence>
<dbReference type="OrthoDB" id="5862166at2759"/>
<dbReference type="GO" id="GO:0008270">
    <property type="term" value="F:zinc ion binding"/>
    <property type="evidence" value="ECO:0007669"/>
    <property type="project" value="UniProtKB-UniRule"/>
</dbReference>
<proteinExistence type="predicted"/>